<organism evidence="2 3">
    <name type="scientific">Candidatus Avibacteroides avistercoris</name>
    <dbReference type="NCBI Taxonomy" id="2840690"/>
    <lineage>
        <taxon>Bacteria</taxon>
        <taxon>Pseudomonadati</taxon>
        <taxon>Bacteroidota</taxon>
        <taxon>Bacteroidia</taxon>
        <taxon>Bacteroidales</taxon>
        <taxon>Bacteroidaceae</taxon>
        <taxon>Bacteroidaceae incertae sedis</taxon>
        <taxon>Candidatus Avibacteroides</taxon>
    </lineage>
</organism>
<dbReference type="AlphaFoldDB" id="A0A9D2ZU35"/>
<sequence>DVDDSDAPSDLVANGNQGVPDFTRTINVPANAAVGTTRMRIQFTDAWHIKGVDHPAHSAMDDVDKGRVYDFDVTVTAGVPRLTIAETENGTVTVADSDTGETINDGDEVTVGQFLTITFTPDEGYLFDSVSIDGEDATWLVSDNKLETEVTLETGISVEAVFAAMPKLYIDETENGTITVEYAFAEDLPALKDGDALEPGMMIAITFTPDESYEIKSATVAGQDVTALLVDGTFAYMVGNEDIHVAAEFDQVEGLDEVSAGNAYYDAESQTLHIDGHRLVKLYDVTGRLVVETEAETTCDLSGLGDGIYVALVDGKVIKFRK</sequence>
<proteinExistence type="predicted"/>
<evidence type="ECO:0000313" key="3">
    <source>
        <dbReference type="Proteomes" id="UP000787625"/>
    </source>
</evidence>
<feature type="domain" description="Bacterial repeat" evidence="1">
    <location>
        <begin position="82"/>
        <end position="165"/>
    </location>
</feature>
<gene>
    <name evidence="2" type="ORF">IAA93_03035</name>
</gene>
<evidence type="ECO:0000313" key="2">
    <source>
        <dbReference type="EMBL" id="HJD52687.1"/>
    </source>
</evidence>
<dbReference type="Pfam" id="PF18998">
    <property type="entry name" value="Flg_new_2"/>
    <property type="match status" value="1"/>
</dbReference>
<dbReference type="Proteomes" id="UP000787625">
    <property type="component" value="Unassembled WGS sequence"/>
</dbReference>
<feature type="non-terminal residue" evidence="2">
    <location>
        <position position="1"/>
    </location>
</feature>
<comment type="caution">
    <text evidence="2">The sequence shown here is derived from an EMBL/GenBank/DDBJ whole genome shotgun (WGS) entry which is preliminary data.</text>
</comment>
<dbReference type="InterPro" id="IPR044060">
    <property type="entry name" value="Bacterial_rp_domain"/>
</dbReference>
<reference evidence="2" key="2">
    <citation type="submission" date="2021-04" db="EMBL/GenBank/DDBJ databases">
        <authorList>
            <person name="Gilroy R."/>
        </authorList>
    </citation>
    <scope>NUCLEOTIDE SEQUENCE</scope>
    <source>
        <strain evidence="2">MalCec1-1739</strain>
    </source>
</reference>
<evidence type="ECO:0000259" key="1">
    <source>
        <dbReference type="Pfam" id="PF18998"/>
    </source>
</evidence>
<reference evidence="2" key="1">
    <citation type="journal article" date="2021" name="PeerJ">
        <title>Extensive microbial diversity within the chicken gut microbiome revealed by metagenomics and culture.</title>
        <authorList>
            <person name="Gilroy R."/>
            <person name="Ravi A."/>
            <person name="Getino M."/>
            <person name="Pursley I."/>
            <person name="Horton D.L."/>
            <person name="Alikhan N.F."/>
            <person name="Baker D."/>
            <person name="Gharbi K."/>
            <person name="Hall N."/>
            <person name="Watson M."/>
            <person name="Adriaenssens E.M."/>
            <person name="Foster-Nyarko E."/>
            <person name="Jarju S."/>
            <person name="Secka A."/>
            <person name="Antonio M."/>
            <person name="Oren A."/>
            <person name="Chaudhuri R.R."/>
            <person name="La Ragione R."/>
            <person name="Hildebrand F."/>
            <person name="Pallen M.J."/>
        </authorList>
    </citation>
    <scope>NUCLEOTIDE SEQUENCE</scope>
    <source>
        <strain evidence="2">MalCec1-1739</strain>
    </source>
</reference>
<protein>
    <recommendedName>
        <fullName evidence="1">Bacterial repeat domain-containing protein</fullName>
    </recommendedName>
</protein>
<dbReference type="EMBL" id="DWUP01000063">
    <property type="protein sequence ID" value="HJD52687.1"/>
    <property type="molecule type" value="Genomic_DNA"/>
</dbReference>
<name>A0A9D2ZU35_9BACT</name>
<accession>A0A9D2ZU35</accession>